<accession>A0A328FL20</accession>
<dbReference type="OrthoDB" id="5503005at2"/>
<evidence type="ECO:0000313" key="2">
    <source>
        <dbReference type="EMBL" id="QBH13486.1"/>
    </source>
</evidence>
<dbReference type="InterPro" id="IPR011335">
    <property type="entry name" value="Restrct_endonuc-II-like"/>
</dbReference>
<dbReference type="GO" id="GO:0004519">
    <property type="term" value="F:endonuclease activity"/>
    <property type="evidence" value="ECO:0007669"/>
    <property type="project" value="UniProtKB-KW"/>
</dbReference>
<evidence type="ECO:0000313" key="4">
    <source>
        <dbReference type="Proteomes" id="UP000248798"/>
    </source>
</evidence>
<evidence type="ECO:0000259" key="1">
    <source>
        <dbReference type="Pfam" id="PF05685"/>
    </source>
</evidence>
<organism evidence="3 4">
    <name type="scientific">Desulfobacter hydrogenophilus</name>
    <dbReference type="NCBI Taxonomy" id="2291"/>
    <lineage>
        <taxon>Bacteria</taxon>
        <taxon>Pseudomonadati</taxon>
        <taxon>Thermodesulfobacteriota</taxon>
        <taxon>Desulfobacteria</taxon>
        <taxon>Desulfobacterales</taxon>
        <taxon>Desulfobacteraceae</taxon>
        <taxon>Desulfobacter</taxon>
    </lineage>
</organism>
<dbReference type="PANTHER" id="PTHR36558:SF1">
    <property type="entry name" value="RESTRICTION ENDONUCLEASE DOMAIN-CONTAINING PROTEIN-RELATED"/>
    <property type="match status" value="1"/>
</dbReference>
<reference evidence="3 4" key="1">
    <citation type="submission" date="2018-06" db="EMBL/GenBank/DDBJ databases">
        <title>Complete Genome Sequence of Desulfobacter hydrogenophilus (DSM3380).</title>
        <authorList>
            <person name="Marietou A."/>
            <person name="Schreiber L."/>
            <person name="Marshall I."/>
            <person name="Jorgensen B."/>
        </authorList>
    </citation>
    <scope>NUCLEOTIDE SEQUENCE [LARGE SCALE GENOMIC DNA]</scope>
    <source>
        <strain evidence="3 4">DSM 3380</strain>
    </source>
</reference>
<dbReference type="InterPro" id="IPR012296">
    <property type="entry name" value="Nuclease_put_TT1808"/>
</dbReference>
<proteinExistence type="predicted"/>
<sequence>MNQQRQEKKWMSPEEYLAFEKNSEIKHEFFDGEMFAMTGASLNHNRISRNIERELGVLLKGSSCENLSSDMRVKIQAKEQYTYPDIVIACDDLLLEEINGVETLLNPVVIIEILSDSTEAYDRGKKFSRYRLISSLQEYILVSQNHCQVERFIRGDDSWRYFSYEDMKQNVRIDSVDAELLLSDIYYRVEFEVGGDSI</sequence>
<dbReference type="EMBL" id="CP036313">
    <property type="protein sequence ID" value="QBH13486.1"/>
    <property type="molecule type" value="Genomic_DNA"/>
</dbReference>
<evidence type="ECO:0000313" key="5">
    <source>
        <dbReference type="Proteomes" id="UP000293902"/>
    </source>
</evidence>
<keyword evidence="5" id="KW-1185">Reference proteome</keyword>
<dbReference type="PANTHER" id="PTHR36558">
    <property type="entry name" value="GLR1098 PROTEIN"/>
    <property type="match status" value="1"/>
</dbReference>
<dbReference type="Pfam" id="PF05685">
    <property type="entry name" value="Uma2"/>
    <property type="match status" value="1"/>
</dbReference>
<name>A0A328FL20_9BACT</name>
<dbReference type="SUPFAM" id="SSF52980">
    <property type="entry name" value="Restriction endonuclease-like"/>
    <property type="match status" value="1"/>
</dbReference>
<reference evidence="2 5" key="2">
    <citation type="submission" date="2019-02" db="EMBL/GenBank/DDBJ databases">
        <title>Complete genome sequence of Desulfobacter hydrogenophilus AcRS1.</title>
        <authorList>
            <person name="Marietou A."/>
            <person name="Lund M.B."/>
            <person name="Marshall I.P.G."/>
            <person name="Schreiber L."/>
            <person name="Jorgensen B."/>
        </authorList>
    </citation>
    <scope>NUCLEOTIDE SEQUENCE [LARGE SCALE GENOMIC DNA]</scope>
    <source>
        <strain evidence="2 5">AcRS1</strain>
    </source>
</reference>
<gene>
    <name evidence="3" type="ORF">DO021_01385</name>
    <name evidence="2" type="ORF">EYB58_11455</name>
</gene>
<dbReference type="AlphaFoldDB" id="A0A328FL20"/>
<dbReference type="EMBL" id="QLNI01000002">
    <property type="protein sequence ID" value="RAM03737.1"/>
    <property type="molecule type" value="Genomic_DNA"/>
</dbReference>
<dbReference type="RefSeq" id="WP_111952989.1">
    <property type="nucleotide sequence ID" value="NZ_CP036313.1"/>
</dbReference>
<keyword evidence="3" id="KW-0255">Endonuclease</keyword>
<protein>
    <submittedName>
        <fullName evidence="3">Uma2 family endonuclease</fullName>
    </submittedName>
</protein>
<feature type="domain" description="Putative restriction endonuclease" evidence="1">
    <location>
        <begin position="13"/>
        <end position="173"/>
    </location>
</feature>
<keyword evidence="3" id="KW-0540">Nuclease</keyword>
<dbReference type="CDD" id="cd06260">
    <property type="entry name" value="DUF820-like"/>
    <property type="match status" value="1"/>
</dbReference>
<evidence type="ECO:0000313" key="3">
    <source>
        <dbReference type="EMBL" id="RAM03737.1"/>
    </source>
</evidence>
<dbReference type="Gene3D" id="3.90.1570.10">
    <property type="entry name" value="tt1808, chain A"/>
    <property type="match status" value="1"/>
</dbReference>
<keyword evidence="3" id="KW-0378">Hydrolase</keyword>
<dbReference type="InterPro" id="IPR008538">
    <property type="entry name" value="Uma2"/>
</dbReference>
<dbReference type="Proteomes" id="UP000293902">
    <property type="component" value="Chromosome"/>
</dbReference>
<dbReference type="Proteomes" id="UP000248798">
    <property type="component" value="Unassembled WGS sequence"/>
</dbReference>